<dbReference type="InterPro" id="IPR036396">
    <property type="entry name" value="Cyt_P450_sf"/>
</dbReference>
<sequence>MSEASALNLGPLEFSPYDYRIHEDPYPTYARMRSEAPVFRNEEFDFWALSRHNDILSAFRNIEVFSNSFGVALDPSAYGPNAHRTMSLLAMDPPNHTRIRSIVTKEFTPKKIAALEPRMRAITREHLEPALEGGGFDFINDFAGLVPMDVISELIGVPYADRAELRRLADLLVHREEGVFDVTPQGFEAAIELFVYYEAFLIDRRLHPGDDLTTQLIETEVNGARLTNEEIISFLFLLVVAGNETTTKLLGNAWYWAWCNPEERAKPFNDPARISDWVEETLRFDGSTQMVLRTTHTPIVIRDTLIDAGARVFLLIGSANRDEQVFDRADVYDLDRPNGDLMSFGNGRHFCLGALLARHETRIALDELVKRVSDYEIDEALMARVHSANVRGFATLPTTVKVR</sequence>
<evidence type="ECO:0000313" key="7">
    <source>
        <dbReference type="EMBL" id="CAB4653721.1"/>
    </source>
</evidence>
<dbReference type="CDD" id="cd11078">
    <property type="entry name" value="CYP130-like"/>
    <property type="match status" value="1"/>
</dbReference>
<evidence type="ECO:0000256" key="3">
    <source>
        <dbReference type="ARBA" id="ARBA00022723"/>
    </source>
</evidence>
<dbReference type="GO" id="GO:0006707">
    <property type="term" value="P:cholesterol catabolic process"/>
    <property type="evidence" value="ECO:0007669"/>
    <property type="project" value="TreeGrafter"/>
</dbReference>
<keyword evidence="5" id="KW-0408">Iron</keyword>
<evidence type="ECO:0000256" key="6">
    <source>
        <dbReference type="ARBA" id="ARBA00023033"/>
    </source>
</evidence>
<dbReference type="PRINTS" id="PR00359">
    <property type="entry name" value="BP450"/>
</dbReference>
<proteinExistence type="inferred from homology"/>
<reference evidence="8" key="1">
    <citation type="submission" date="2020-05" db="EMBL/GenBank/DDBJ databases">
        <authorList>
            <person name="Chiriac C."/>
            <person name="Salcher M."/>
            <person name="Ghai R."/>
            <person name="Kavagutti S V."/>
        </authorList>
    </citation>
    <scope>NUCLEOTIDE SEQUENCE</scope>
</reference>
<dbReference type="PROSITE" id="PS00086">
    <property type="entry name" value="CYTOCHROME_P450"/>
    <property type="match status" value="1"/>
</dbReference>
<protein>
    <submittedName>
        <fullName evidence="8">Unannotated protein</fullName>
    </submittedName>
</protein>
<dbReference type="EMBL" id="CAEZWM010000050">
    <property type="protein sequence ID" value="CAB4653721.1"/>
    <property type="molecule type" value="Genomic_DNA"/>
</dbReference>
<keyword evidence="2" id="KW-0349">Heme</keyword>
<dbReference type="InterPro" id="IPR002397">
    <property type="entry name" value="Cyt_P450_B"/>
</dbReference>
<keyword evidence="6" id="KW-0503">Monooxygenase</keyword>
<dbReference type="GO" id="GO:0008395">
    <property type="term" value="F:steroid hydroxylase activity"/>
    <property type="evidence" value="ECO:0007669"/>
    <property type="project" value="TreeGrafter"/>
</dbReference>
<dbReference type="GO" id="GO:0005506">
    <property type="term" value="F:iron ion binding"/>
    <property type="evidence" value="ECO:0007669"/>
    <property type="project" value="InterPro"/>
</dbReference>
<comment type="similarity">
    <text evidence="1">Belongs to the cytochrome P450 family.</text>
</comment>
<dbReference type="Pfam" id="PF00067">
    <property type="entry name" value="p450"/>
    <property type="match status" value="1"/>
</dbReference>
<dbReference type="EMBL" id="CAFBOR010000124">
    <property type="protein sequence ID" value="CAB4990944.1"/>
    <property type="molecule type" value="Genomic_DNA"/>
</dbReference>
<gene>
    <name evidence="7" type="ORF">UFOPK2242_00558</name>
    <name evidence="8" type="ORF">UFOPK2996_00127</name>
    <name evidence="9" type="ORF">UFOPK3974_00925</name>
</gene>
<organism evidence="8">
    <name type="scientific">freshwater metagenome</name>
    <dbReference type="NCBI Taxonomy" id="449393"/>
    <lineage>
        <taxon>unclassified sequences</taxon>
        <taxon>metagenomes</taxon>
        <taxon>ecological metagenomes</taxon>
    </lineage>
</organism>
<name>A0A6J6WNA1_9ZZZZ</name>
<keyword evidence="3" id="KW-0479">Metal-binding</keyword>
<dbReference type="InterPro" id="IPR017972">
    <property type="entry name" value="Cyt_P450_CS"/>
</dbReference>
<keyword evidence="4" id="KW-0560">Oxidoreductase</keyword>
<dbReference type="FunFam" id="1.10.630.10:FF:000018">
    <property type="entry name" value="Cytochrome P450 monooxygenase"/>
    <property type="match status" value="1"/>
</dbReference>
<dbReference type="SUPFAM" id="SSF48264">
    <property type="entry name" value="Cytochrome P450"/>
    <property type="match status" value="1"/>
</dbReference>
<evidence type="ECO:0000256" key="1">
    <source>
        <dbReference type="ARBA" id="ARBA00010617"/>
    </source>
</evidence>
<dbReference type="AlphaFoldDB" id="A0A6J6WNA1"/>
<evidence type="ECO:0000256" key="4">
    <source>
        <dbReference type="ARBA" id="ARBA00023002"/>
    </source>
</evidence>
<dbReference type="GO" id="GO:0036199">
    <property type="term" value="F:cholest-4-en-3-one 26-monooxygenase activity"/>
    <property type="evidence" value="ECO:0007669"/>
    <property type="project" value="TreeGrafter"/>
</dbReference>
<evidence type="ECO:0000313" key="8">
    <source>
        <dbReference type="EMBL" id="CAB4786741.1"/>
    </source>
</evidence>
<dbReference type="InterPro" id="IPR001128">
    <property type="entry name" value="Cyt_P450"/>
</dbReference>
<evidence type="ECO:0000256" key="2">
    <source>
        <dbReference type="ARBA" id="ARBA00022617"/>
    </source>
</evidence>
<dbReference type="PANTHER" id="PTHR46696">
    <property type="entry name" value="P450, PUTATIVE (EUROFUNG)-RELATED"/>
    <property type="match status" value="1"/>
</dbReference>
<dbReference type="EMBL" id="CAFAAH010000006">
    <property type="protein sequence ID" value="CAB4786741.1"/>
    <property type="molecule type" value="Genomic_DNA"/>
</dbReference>
<evidence type="ECO:0000313" key="9">
    <source>
        <dbReference type="EMBL" id="CAB4990944.1"/>
    </source>
</evidence>
<accession>A0A6J6WNA1</accession>
<dbReference type="PANTHER" id="PTHR46696:SF4">
    <property type="entry name" value="BIOTIN BIOSYNTHESIS CYTOCHROME P450"/>
    <property type="match status" value="1"/>
</dbReference>
<dbReference type="GO" id="GO:0020037">
    <property type="term" value="F:heme binding"/>
    <property type="evidence" value="ECO:0007669"/>
    <property type="project" value="InterPro"/>
</dbReference>
<evidence type="ECO:0000256" key="5">
    <source>
        <dbReference type="ARBA" id="ARBA00023004"/>
    </source>
</evidence>
<dbReference type="Gene3D" id="1.10.630.10">
    <property type="entry name" value="Cytochrome P450"/>
    <property type="match status" value="1"/>
</dbReference>